<evidence type="ECO:0000256" key="2">
    <source>
        <dbReference type="ARBA" id="ARBA00023315"/>
    </source>
</evidence>
<dbReference type="PANTHER" id="PTHR10545">
    <property type="entry name" value="DIAMINE N-ACETYLTRANSFERASE"/>
    <property type="match status" value="1"/>
</dbReference>
<dbReference type="Gene3D" id="3.40.630.30">
    <property type="match status" value="1"/>
</dbReference>
<evidence type="ECO:0000259" key="3">
    <source>
        <dbReference type="PROSITE" id="PS51186"/>
    </source>
</evidence>
<dbReference type="CDD" id="cd04301">
    <property type="entry name" value="NAT_SF"/>
    <property type="match status" value="1"/>
</dbReference>
<dbReference type="GO" id="GO:0008080">
    <property type="term" value="F:N-acetyltransferase activity"/>
    <property type="evidence" value="ECO:0007669"/>
    <property type="project" value="TreeGrafter"/>
</dbReference>
<evidence type="ECO:0000313" key="4">
    <source>
        <dbReference type="EMBL" id="NEU04250.1"/>
    </source>
</evidence>
<sequence>MSFIIRKATKNDYLEVNALMSELHSLHVDGRPDIYVKVDSPLVKDYYNILLESGLYEVFVLEEDESILVGYTILEIKESSSRMEFVEKKFVYMNDLCIKKEYRGNGLGKILFNVAVEFAKKVNGETLELGVWNFNESAIKFYKHMGMSVRNIRMELKL</sequence>
<dbReference type="InterPro" id="IPR000182">
    <property type="entry name" value="GNAT_dom"/>
</dbReference>
<organism evidence="4 5">
    <name type="scientific">Clostridium senegalense</name>
    <dbReference type="NCBI Taxonomy" id="1465809"/>
    <lineage>
        <taxon>Bacteria</taxon>
        <taxon>Bacillati</taxon>
        <taxon>Bacillota</taxon>
        <taxon>Clostridia</taxon>
        <taxon>Eubacteriales</taxon>
        <taxon>Clostridiaceae</taxon>
        <taxon>Clostridium</taxon>
    </lineage>
</organism>
<keyword evidence="1 4" id="KW-0808">Transferase</keyword>
<dbReference type="Proteomes" id="UP000481872">
    <property type="component" value="Unassembled WGS sequence"/>
</dbReference>
<name>A0A6M0H0D6_9CLOT</name>
<feature type="domain" description="N-acetyltransferase" evidence="3">
    <location>
        <begin position="3"/>
        <end position="158"/>
    </location>
</feature>
<dbReference type="EMBL" id="JAAGPU010000006">
    <property type="protein sequence ID" value="NEU04250.1"/>
    <property type="molecule type" value="Genomic_DNA"/>
</dbReference>
<keyword evidence="2" id="KW-0012">Acyltransferase</keyword>
<dbReference type="Pfam" id="PF00583">
    <property type="entry name" value="Acetyltransf_1"/>
    <property type="match status" value="1"/>
</dbReference>
<protein>
    <submittedName>
        <fullName evidence="4">GNAT family N-acetyltransferase</fullName>
    </submittedName>
</protein>
<reference evidence="4 5" key="1">
    <citation type="submission" date="2020-02" db="EMBL/GenBank/DDBJ databases">
        <title>Genome assembly of a novel Clostridium senegalense strain.</title>
        <authorList>
            <person name="Gupta T.B."/>
            <person name="Jauregui R."/>
            <person name="Maclean P."/>
            <person name="Nawarathana A."/>
            <person name="Brightwell G."/>
        </authorList>
    </citation>
    <scope>NUCLEOTIDE SEQUENCE [LARGE SCALE GENOMIC DNA]</scope>
    <source>
        <strain evidence="4 5">AGRFS4</strain>
    </source>
</reference>
<dbReference type="PANTHER" id="PTHR10545:SF29">
    <property type="entry name" value="GH14572P-RELATED"/>
    <property type="match status" value="1"/>
</dbReference>
<evidence type="ECO:0000313" key="5">
    <source>
        <dbReference type="Proteomes" id="UP000481872"/>
    </source>
</evidence>
<comment type="caution">
    <text evidence="4">The sequence shown here is derived from an EMBL/GenBank/DDBJ whole genome shotgun (WGS) entry which is preliminary data.</text>
</comment>
<dbReference type="InterPro" id="IPR051016">
    <property type="entry name" value="Diverse_Substrate_AcTransf"/>
</dbReference>
<evidence type="ECO:0000256" key="1">
    <source>
        <dbReference type="ARBA" id="ARBA00022679"/>
    </source>
</evidence>
<dbReference type="AlphaFoldDB" id="A0A6M0H0D6"/>
<keyword evidence="5" id="KW-1185">Reference proteome</keyword>
<accession>A0A6M0H0D6</accession>
<proteinExistence type="predicted"/>
<gene>
    <name evidence="4" type="ORF">G3M99_05110</name>
</gene>
<dbReference type="InterPro" id="IPR016181">
    <property type="entry name" value="Acyl_CoA_acyltransferase"/>
</dbReference>
<dbReference type="PROSITE" id="PS51186">
    <property type="entry name" value="GNAT"/>
    <property type="match status" value="1"/>
</dbReference>
<dbReference type="RefSeq" id="WP_199869428.1">
    <property type="nucleotide sequence ID" value="NZ_JAAGPU010000006.1"/>
</dbReference>
<dbReference type="SUPFAM" id="SSF55729">
    <property type="entry name" value="Acyl-CoA N-acyltransferases (Nat)"/>
    <property type="match status" value="1"/>
</dbReference>